<dbReference type="CDD" id="cd07776">
    <property type="entry name" value="ASKHA_NBD_FGGY_SpXK-like"/>
    <property type="match status" value="1"/>
</dbReference>
<comment type="caution">
    <text evidence="7">The sequence shown here is derived from an EMBL/GenBank/DDBJ whole genome shotgun (WGS) entry which is preliminary data.</text>
</comment>
<evidence type="ECO:0000313" key="8">
    <source>
        <dbReference type="Proteomes" id="UP000095767"/>
    </source>
</evidence>
<comment type="function">
    <text evidence="4">Mediates 1-deoxy-D-xylulose (DX) phosphorylation in the cytoplasm prior to the translocation of 1-deoxy-D-xylulose 5-phosphate into plastids. Can also phosphorylate D-xylulose (Xyl). Uses preferentially ATP as cosubstrate.</text>
</comment>
<gene>
    <name evidence="7" type="ORF">BAE44_0023097</name>
</gene>
<dbReference type="GO" id="GO:0005997">
    <property type="term" value="P:xylulose metabolic process"/>
    <property type="evidence" value="ECO:0007669"/>
    <property type="project" value="TreeGrafter"/>
</dbReference>
<proteinExistence type="inferred from homology"/>
<dbReference type="OrthoDB" id="1728974at2759"/>
<dbReference type="PANTHER" id="PTHR10196:SF85">
    <property type="entry name" value="XYLULOSE KINASE"/>
    <property type="match status" value="1"/>
</dbReference>
<organism evidence="7 8">
    <name type="scientific">Dichanthelium oligosanthes</name>
    <dbReference type="NCBI Taxonomy" id="888268"/>
    <lineage>
        <taxon>Eukaryota</taxon>
        <taxon>Viridiplantae</taxon>
        <taxon>Streptophyta</taxon>
        <taxon>Embryophyta</taxon>
        <taxon>Tracheophyta</taxon>
        <taxon>Spermatophyta</taxon>
        <taxon>Magnoliopsida</taxon>
        <taxon>Liliopsida</taxon>
        <taxon>Poales</taxon>
        <taxon>Poaceae</taxon>
        <taxon>PACMAD clade</taxon>
        <taxon>Panicoideae</taxon>
        <taxon>Panicodae</taxon>
        <taxon>Paniceae</taxon>
        <taxon>Dichantheliinae</taxon>
        <taxon>Dichanthelium</taxon>
    </lineage>
</organism>
<evidence type="ECO:0000259" key="6">
    <source>
        <dbReference type="Pfam" id="PF02782"/>
    </source>
</evidence>
<keyword evidence="4" id="KW-0859">Xylose metabolism</keyword>
<dbReference type="FunFam" id="3.30.420.40:FF:000118">
    <property type="entry name" value="Xylulose kinase 2"/>
    <property type="match status" value="1"/>
</dbReference>
<evidence type="ECO:0000259" key="5">
    <source>
        <dbReference type="Pfam" id="PF00370"/>
    </source>
</evidence>
<dbReference type="Pfam" id="PF02782">
    <property type="entry name" value="FGGY_C"/>
    <property type="match status" value="1"/>
</dbReference>
<dbReference type="GO" id="GO:0004856">
    <property type="term" value="F:D-xylulokinase activity"/>
    <property type="evidence" value="ECO:0007669"/>
    <property type="project" value="UniProtKB-UniRule"/>
</dbReference>
<keyword evidence="3 4" id="KW-0418">Kinase</keyword>
<name>A0A1E5USP0_9POAL</name>
<evidence type="ECO:0000256" key="2">
    <source>
        <dbReference type="ARBA" id="ARBA00022679"/>
    </source>
</evidence>
<dbReference type="PANTHER" id="PTHR10196">
    <property type="entry name" value="SUGAR KINASE"/>
    <property type="match status" value="1"/>
</dbReference>
<dbReference type="EMBL" id="LWDX02065134">
    <property type="protein sequence ID" value="OEL15880.1"/>
    <property type="molecule type" value="Genomic_DNA"/>
</dbReference>
<dbReference type="Proteomes" id="UP000095767">
    <property type="component" value="Unassembled WGS sequence"/>
</dbReference>
<keyword evidence="4" id="KW-0547">Nucleotide-binding</keyword>
<dbReference type="InterPro" id="IPR043129">
    <property type="entry name" value="ATPase_NBD"/>
</dbReference>
<dbReference type="InterPro" id="IPR018485">
    <property type="entry name" value="FGGY_C"/>
</dbReference>
<sequence>MADAGGACCSLRLPDDSLFLGLDCSTQSLKATVLNAGLGIVATDSVHFDSDLPHYGTHGGVRWDPAERGRIVSPPLMWAEALDLLLARLRPRAELRRVAAVSGSAQQHGSVYWANGAGAALAALDPAQSLAPQLAGAFAAPESPVWMDSSTAAQCREVEAAMGGALRLAALTGCRAHERCTGPQIRKMHQKRPQVYDATERVSLVSSFMASVLVGGYACIDETDGAGMNIMDIATRQLREDALQATAPNLEERIGKLAPAYAVAGKIAPYFVQRFQFASSCLVIQWSGDNPNSLAGLTLSNPGDLAISLGTSDTVFGVTDLPEPTLEGNIFPNPVDPKTYMVLLCYKNGSLTREDLRNRYAERSWDMFNRLLEETAPLNGGKLGFYYKEHEILPPLPVGFHRYIVKNLTSGSLDELVEEEVDEFDPPSEVRAIIEGQFLSMRGHAEQCGLPVPPKRIIATGGASSNPLILKIMASIFGCPVYTSQRSDSASLGAALRAAHGWLCNQQDDFVPFSSVYSGRLDRTSLSMKLAVPFGDCEGDTELLNNYTLLVKKRLEIEQKLIERFGQ</sequence>
<accession>A0A1E5USP0</accession>
<dbReference type="InterPro" id="IPR000577">
    <property type="entry name" value="Carb_kinase_FGGY"/>
</dbReference>
<evidence type="ECO:0000256" key="3">
    <source>
        <dbReference type="ARBA" id="ARBA00022777"/>
    </source>
</evidence>
<evidence type="ECO:0000313" key="7">
    <source>
        <dbReference type="EMBL" id="OEL15880.1"/>
    </source>
</evidence>
<evidence type="ECO:0000256" key="1">
    <source>
        <dbReference type="ARBA" id="ARBA00009156"/>
    </source>
</evidence>
<dbReference type="GO" id="GO:0005829">
    <property type="term" value="C:cytosol"/>
    <property type="evidence" value="ECO:0007669"/>
    <property type="project" value="TreeGrafter"/>
</dbReference>
<keyword evidence="4" id="KW-0067">ATP-binding</keyword>
<dbReference type="AlphaFoldDB" id="A0A1E5USP0"/>
<evidence type="ECO:0000256" key="4">
    <source>
        <dbReference type="RuleBase" id="RU367058"/>
    </source>
</evidence>
<dbReference type="EC" id="2.7.1.17" evidence="4"/>
<comment type="similarity">
    <text evidence="1 4">Belongs to the FGGY kinase family.</text>
</comment>
<keyword evidence="8" id="KW-1185">Reference proteome</keyword>
<dbReference type="InterPro" id="IPR042024">
    <property type="entry name" value="D-XK_euk"/>
</dbReference>
<dbReference type="GO" id="GO:0005524">
    <property type="term" value="F:ATP binding"/>
    <property type="evidence" value="ECO:0007669"/>
    <property type="project" value="UniProtKB-KW"/>
</dbReference>
<feature type="domain" description="Carbohydrate kinase FGGY C-terminal" evidence="6">
    <location>
        <begin position="305"/>
        <end position="502"/>
    </location>
</feature>
<dbReference type="Pfam" id="PF00370">
    <property type="entry name" value="FGGY_N"/>
    <property type="match status" value="1"/>
</dbReference>
<dbReference type="GO" id="GO:0042732">
    <property type="term" value="P:D-xylose metabolic process"/>
    <property type="evidence" value="ECO:0007669"/>
    <property type="project" value="UniProtKB-UniRule"/>
</dbReference>
<dbReference type="SUPFAM" id="SSF53067">
    <property type="entry name" value="Actin-like ATPase domain"/>
    <property type="match status" value="2"/>
</dbReference>
<feature type="domain" description="Carbohydrate kinase FGGY N-terminal" evidence="5">
    <location>
        <begin position="145"/>
        <end position="294"/>
    </location>
</feature>
<dbReference type="InterPro" id="IPR018484">
    <property type="entry name" value="FGGY_N"/>
</dbReference>
<protein>
    <recommendedName>
        <fullName evidence="4">Xylulose kinase</fullName>
        <ecNumber evidence="4">2.7.1.17</ecNumber>
    </recommendedName>
</protein>
<reference evidence="7 8" key="1">
    <citation type="submission" date="2016-09" db="EMBL/GenBank/DDBJ databases">
        <title>The draft genome of Dichanthelium oligosanthes: A C3 panicoid grass species.</title>
        <authorList>
            <person name="Studer A.J."/>
            <person name="Schnable J.C."/>
            <person name="Brutnell T.P."/>
        </authorList>
    </citation>
    <scope>NUCLEOTIDE SEQUENCE [LARGE SCALE GENOMIC DNA]</scope>
    <source>
        <strain evidence="8">cv. Kellogg 1175</strain>
        <tissue evidence="7">Leaf</tissue>
    </source>
</reference>
<dbReference type="PIRSF" id="PIRSF000538">
    <property type="entry name" value="GlpK"/>
    <property type="match status" value="1"/>
</dbReference>
<dbReference type="Gene3D" id="3.30.420.40">
    <property type="match status" value="2"/>
</dbReference>
<keyword evidence="4" id="KW-0119">Carbohydrate metabolism</keyword>
<comment type="catalytic activity">
    <reaction evidence="4">
        <text>D-xylulose + ATP = D-xylulose 5-phosphate + ADP + H(+)</text>
        <dbReference type="Rhea" id="RHEA:10964"/>
        <dbReference type="ChEBI" id="CHEBI:15378"/>
        <dbReference type="ChEBI" id="CHEBI:17140"/>
        <dbReference type="ChEBI" id="CHEBI:30616"/>
        <dbReference type="ChEBI" id="CHEBI:57737"/>
        <dbReference type="ChEBI" id="CHEBI:456216"/>
        <dbReference type="EC" id="2.7.1.17"/>
    </reaction>
</comment>
<dbReference type="STRING" id="888268.A0A1E5USP0"/>
<keyword evidence="2 4" id="KW-0808">Transferase</keyword>